<feature type="transmembrane region" description="Helical" evidence="6">
    <location>
        <begin position="34"/>
        <end position="53"/>
    </location>
</feature>
<keyword evidence="5 6" id="KW-0472">Membrane</keyword>
<reference evidence="8" key="1">
    <citation type="journal article" date="2019" name="Int. J. Syst. Evol. Microbiol.">
        <title>The Global Catalogue of Microorganisms (GCM) 10K type strain sequencing project: providing services to taxonomists for standard genome sequencing and annotation.</title>
        <authorList>
            <consortium name="The Broad Institute Genomics Platform"/>
            <consortium name="The Broad Institute Genome Sequencing Center for Infectious Disease"/>
            <person name="Wu L."/>
            <person name="Ma J."/>
        </authorList>
    </citation>
    <scope>NUCLEOTIDE SEQUENCE [LARGE SCALE GENOMIC DNA]</scope>
    <source>
        <strain evidence="8">JCM 3272</strain>
    </source>
</reference>
<organism evidence="7 8">
    <name type="scientific">Dactylosporangium salmoneum</name>
    <dbReference type="NCBI Taxonomy" id="53361"/>
    <lineage>
        <taxon>Bacteria</taxon>
        <taxon>Bacillati</taxon>
        <taxon>Actinomycetota</taxon>
        <taxon>Actinomycetes</taxon>
        <taxon>Micromonosporales</taxon>
        <taxon>Micromonosporaceae</taxon>
        <taxon>Dactylosporangium</taxon>
    </lineage>
</organism>
<dbReference type="Pfam" id="PF03706">
    <property type="entry name" value="LPG_synthase_TM"/>
    <property type="match status" value="1"/>
</dbReference>
<evidence type="ECO:0000256" key="3">
    <source>
        <dbReference type="ARBA" id="ARBA00022692"/>
    </source>
</evidence>
<name>A0ABP5TS37_9ACTN</name>
<dbReference type="Proteomes" id="UP001501444">
    <property type="component" value="Unassembled WGS sequence"/>
</dbReference>
<comment type="subcellular location">
    <subcellularLocation>
        <location evidence="1">Cell membrane</location>
        <topology evidence="1">Multi-pass membrane protein</topology>
    </subcellularLocation>
</comment>
<gene>
    <name evidence="7" type="ORF">GCM10010170_053340</name>
</gene>
<keyword evidence="8" id="KW-1185">Reference proteome</keyword>
<feature type="transmembrane region" description="Helical" evidence="6">
    <location>
        <begin position="175"/>
        <end position="198"/>
    </location>
</feature>
<evidence type="ECO:0000256" key="2">
    <source>
        <dbReference type="ARBA" id="ARBA00022475"/>
    </source>
</evidence>
<keyword evidence="4 6" id="KW-1133">Transmembrane helix</keyword>
<feature type="transmembrane region" description="Helical" evidence="6">
    <location>
        <begin position="65"/>
        <end position="85"/>
    </location>
</feature>
<proteinExistence type="predicted"/>
<evidence type="ECO:0000256" key="1">
    <source>
        <dbReference type="ARBA" id="ARBA00004651"/>
    </source>
</evidence>
<evidence type="ECO:0000313" key="8">
    <source>
        <dbReference type="Proteomes" id="UP001501444"/>
    </source>
</evidence>
<feature type="transmembrane region" description="Helical" evidence="6">
    <location>
        <begin position="218"/>
        <end position="239"/>
    </location>
</feature>
<sequence length="335" mass="34273">MLRRRSFPPPPTGAVARLAGSALRLAQTVAASRWVRWGFVAVAVLAGAGALAPHRHAIAESVRQIGAGAVLASSAAAVAGLAATLQAWRATLAGLGSDLPTAKAAKVFFVGQLGKYIPGSVWPIVAQAELARAYAIPRHRSSTAALLTMLLSLAAGLLTAATTVPVALAGQDVRYWWLLAAVPVIAAALHPRLVNAALAATLRIIRRPPLARPFPARAVLTAIGWSVGSWLLFGIHIWLLLAPLADDPGKALTVSVGGFALAWCAGFLLVIAPAGVGARDVVLIALLTTQAGSAEATAVALLSRAVMTAADLLLAGAVALPARRAQPSPNRDAAI</sequence>
<dbReference type="RefSeq" id="WP_344615245.1">
    <property type="nucleotide sequence ID" value="NZ_BAAARV010000046.1"/>
</dbReference>
<protein>
    <submittedName>
        <fullName evidence="7">Lysylphosphatidylglycerol synthase transmembrane domain-containing protein</fullName>
    </submittedName>
</protein>
<comment type="caution">
    <text evidence="7">The sequence shown here is derived from an EMBL/GenBank/DDBJ whole genome shotgun (WGS) entry which is preliminary data.</text>
</comment>
<evidence type="ECO:0000313" key="7">
    <source>
        <dbReference type="EMBL" id="GAA2359154.1"/>
    </source>
</evidence>
<feature type="transmembrane region" description="Helical" evidence="6">
    <location>
        <begin position="251"/>
        <end position="271"/>
    </location>
</feature>
<feature type="transmembrane region" description="Helical" evidence="6">
    <location>
        <begin position="144"/>
        <end position="169"/>
    </location>
</feature>
<evidence type="ECO:0000256" key="4">
    <source>
        <dbReference type="ARBA" id="ARBA00022989"/>
    </source>
</evidence>
<evidence type="ECO:0000256" key="6">
    <source>
        <dbReference type="SAM" id="Phobius"/>
    </source>
</evidence>
<keyword evidence="2" id="KW-1003">Cell membrane</keyword>
<keyword evidence="3 6" id="KW-0812">Transmembrane</keyword>
<dbReference type="InterPro" id="IPR022791">
    <property type="entry name" value="L-PG_synthase/AglD"/>
</dbReference>
<dbReference type="EMBL" id="BAAARV010000046">
    <property type="protein sequence ID" value="GAA2359154.1"/>
    <property type="molecule type" value="Genomic_DNA"/>
</dbReference>
<evidence type="ECO:0000256" key="5">
    <source>
        <dbReference type="ARBA" id="ARBA00023136"/>
    </source>
</evidence>
<accession>A0ABP5TS37</accession>